<dbReference type="Proteomes" id="UP000239563">
    <property type="component" value="Chromosome XVII"/>
</dbReference>
<accession>A0A2N8UL03</accession>
<reference evidence="3 4" key="1">
    <citation type="submission" date="2017-02" db="EMBL/GenBank/DDBJ databases">
        <authorList>
            <person name="Peterson S.W."/>
        </authorList>
    </citation>
    <scope>NUCLEOTIDE SEQUENCE [LARGE SCALE GENOMIC DNA]</scope>
    <source>
        <strain evidence="3 4">SRS1_H2-8</strain>
    </source>
</reference>
<dbReference type="GO" id="GO:0004479">
    <property type="term" value="F:methionyl-tRNA formyltransferase activity"/>
    <property type="evidence" value="ECO:0007669"/>
    <property type="project" value="TreeGrafter"/>
</dbReference>
<feature type="domain" description="Formyl transferase N-terminal" evidence="1">
    <location>
        <begin position="45"/>
        <end position="117"/>
    </location>
</feature>
<evidence type="ECO:0000259" key="2">
    <source>
        <dbReference type="Pfam" id="PF02911"/>
    </source>
</evidence>
<dbReference type="InterPro" id="IPR005793">
    <property type="entry name" value="Formyl_trans_C"/>
</dbReference>
<dbReference type="InterPro" id="IPR002376">
    <property type="entry name" value="Formyl_transf_N"/>
</dbReference>
<dbReference type="InterPro" id="IPR036477">
    <property type="entry name" value="Formyl_transf_N_sf"/>
</dbReference>
<sequence length="310" mass="34042">MKVSPVKQMALQHALPHQDVPSSGMVDYTPPQDLVHGNPKAILLTCSFGHLIPDALLDAFPNPWQRINIHPSLLPQLRGAAPIQWALARRLESSGVSIQTLEKGKFDTGRIVSQQEFAFPPPIPEGGETGFLQVEQVMATRAAELLVRTLRDLPERWANSWDQDEAQKTYAPKLKAQNSLIKWQNWSAADIVAREKAFAYLYPLSTTLQPPTSTSAFRPISVTFSNTSTLDHATLRSHDPAIASAFLSPATPAGAAGFSLPLNALVVKTQDDVLAVHTVKVATKKAKTAQEWYRAYRDRAHPASGLLSFQ</sequence>
<evidence type="ECO:0000259" key="1">
    <source>
        <dbReference type="Pfam" id="PF00551"/>
    </source>
</evidence>
<gene>
    <name evidence="3" type="ORF">SRS1_15719</name>
</gene>
<dbReference type="Pfam" id="PF00551">
    <property type="entry name" value="Formyl_trans_N"/>
    <property type="match status" value="1"/>
</dbReference>
<dbReference type="SUPFAM" id="SSF53328">
    <property type="entry name" value="Formyltransferase"/>
    <property type="match status" value="1"/>
</dbReference>
<keyword evidence="3" id="KW-0808">Transferase</keyword>
<dbReference type="Pfam" id="PF02911">
    <property type="entry name" value="Formyl_trans_C"/>
    <property type="match status" value="1"/>
</dbReference>
<dbReference type="PANTHER" id="PTHR11138:SF5">
    <property type="entry name" value="METHIONYL-TRNA FORMYLTRANSFERASE, MITOCHONDRIAL"/>
    <property type="match status" value="1"/>
</dbReference>
<dbReference type="EMBL" id="LT795070">
    <property type="protein sequence ID" value="SJX65449.1"/>
    <property type="molecule type" value="Genomic_DNA"/>
</dbReference>
<name>A0A2N8UL03_9BASI</name>
<dbReference type="AlphaFoldDB" id="A0A2N8UL03"/>
<evidence type="ECO:0000313" key="3">
    <source>
        <dbReference type="EMBL" id="SJX65449.1"/>
    </source>
</evidence>
<feature type="domain" description="Formyl transferase C-terminal" evidence="2">
    <location>
        <begin position="173"/>
        <end position="296"/>
    </location>
</feature>
<dbReference type="Gene3D" id="3.40.50.12230">
    <property type="match status" value="1"/>
</dbReference>
<organism evidence="3 4">
    <name type="scientific">Sporisorium reilianum f. sp. reilianum</name>
    <dbReference type="NCBI Taxonomy" id="72559"/>
    <lineage>
        <taxon>Eukaryota</taxon>
        <taxon>Fungi</taxon>
        <taxon>Dikarya</taxon>
        <taxon>Basidiomycota</taxon>
        <taxon>Ustilaginomycotina</taxon>
        <taxon>Ustilaginomycetes</taxon>
        <taxon>Ustilaginales</taxon>
        <taxon>Ustilaginaceae</taxon>
        <taxon>Sporisorium</taxon>
    </lineage>
</organism>
<evidence type="ECO:0000313" key="4">
    <source>
        <dbReference type="Proteomes" id="UP000239563"/>
    </source>
</evidence>
<proteinExistence type="predicted"/>
<dbReference type="GO" id="GO:0005739">
    <property type="term" value="C:mitochondrion"/>
    <property type="evidence" value="ECO:0007669"/>
    <property type="project" value="TreeGrafter"/>
</dbReference>
<protein>
    <submittedName>
        <fullName evidence="3">Related to methionyl-trna formyltransferase</fullName>
    </submittedName>
</protein>
<dbReference type="PANTHER" id="PTHR11138">
    <property type="entry name" value="METHIONYL-TRNA FORMYLTRANSFERASE"/>
    <property type="match status" value="1"/>
</dbReference>